<feature type="signal peptide" evidence="2">
    <location>
        <begin position="1"/>
        <end position="18"/>
    </location>
</feature>
<evidence type="ECO:0000313" key="3">
    <source>
        <dbReference type="EMBL" id="HJC10280.1"/>
    </source>
</evidence>
<accession>A0A9D2N5I9</accession>
<organism evidence="3 4">
    <name type="scientific">Candidatus Blautia merdigallinarum</name>
    <dbReference type="NCBI Taxonomy" id="2838495"/>
    <lineage>
        <taxon>Bacteria</taxon>
        <taxon>Bacillati</taxon>
        <taxon>Bacillota</taxon>
        <taxon>Clostridia</taxon>
        <taxon>Lachnospirales</taxon>
        <taxon>Lachnospiraceae</taxon>
        <taxon>Blautia</taxon>
    </lineage>
</organism>
<feature type="chain" id="PRO_5038637194" evidence="2">
    <location>
        <begin position="19"/>
        <end position="111"/>
    </location>
</feature>
<feature type="compositionally biased region" description="Acidic residues" evidence="1">
    <location>
        <begin position="40"/>
        <end position="67"/>
    </location>
</feature>
<reference evidence="3" key="1">
    <citation type="journal article" date="2021" name="PeerJ">
        <title>Extensive microbial diversity within the chicken gut microbiome revealed by metagenomics and culture.</title>
        <authorList>
            <person name="Gilroy R."/>
            <person name="Ravi A."/>
            <person name="Getino M."/>
            <person name="Pursley I."/>
            <person name="Horton D.L."/>
            <person name="Alikhan N.F."/>
            <person name="Baker D."/>
            <person name="Gharbi K."/>
            <person name="Hall N."/>
            <person name="Watson M."/>
            <person name="Adriaenssens E.M."/>
            <person name="Foster-Nyarko E."/>
            <person name="Jarju S."/>
            <person name="Secka A."/>
            <person name="Antonio M."/>
            <person name="Oren A."/>
            <person name="Chaudhuri R.R."/>
            <person name="La Ragione R."/>
            <person name="Hildebrand F."/>
            <person name="Pallen M.J."/>
        </authorList>
    </citation>
    <scope>NUCLEOTIDE SEQUENCE</scope>
    <source>
        <strain evidence="3">ChiSxjej6B18-287</strain>
    </source>
</reference>
<proteinExistence type="predicted"/>
<name>A0A9D2N5I9_9FIRM</name>
<evidence type="ECO:0000256" key="1">
    <source>
        <dbReference type="SAM" id="MobiDB-lite"/>
    </source>
</evidence>
<dbReference type="AlphaFoldDB" id="A0A9D2N5I9"/>
<evidence type="ECO:0000256" key="2">
    <source>
        <dbReference type="SAM" id="SignalP"/>
    </source>
</evidence>
<dbReference type="Proteomes" id="UP000823893">
    <property type="component" value="Unassembled WGS sequence"/>
</dbReference>
<evidence type="ECO:0000313" key="4">
    <source>
        <dbReference type="Proteomes" id="UP000823893"/>
    </source>
</evidence>
<dbReference type="EMBL" id="DWWV01000065">
    <property type="protein sequence ID" value="HJC10280.1"/>
    <property type="molecule type" value="Genomic_DNA"/>
</dbReference>
<sequence>MKRWIVLLMTAMFTFPLAACSGGETQETSEQDPADSAQVSEEEVLSETDEEVSMEEETGAEGTAEETADTNMLVAYFSYVENADLPDRVDASSTASIFPAAFFFPFLCMIV</sequence>
<comment type="caution">
    <text evidence="3">The sequence shown here is derived from an EMBL/GenBank/DDBJ whole genome shotgun (WGS) entry which is preliminary data.</text>
</comment>
<keyword evidence="2" id="KW-0732">Signal</keyword>
<protein>
    <submittedName>
        <fullName evidence="3">Uncharacterized protein</fullName>
    </submittedName>
</protein>
<gene>
    <name evidence="3" type="ORF">H9935_05630</name>
</gene>
<reference evidence="3" key="2">
    <citation type="submission" date="2021-04" db="EMBL/GenBank/DDBJ databases">
        <authorList>
            <person name="Gilroy R."/>
        </authorList>
    </citation>
    <scope>NUCLEOTIDE SEQUENCE</scope>
    <source>
        <strain evidence="3">ChiSxjej6B18-287</strain>
    </source>
</reference>
<feature type="region of interest" description="Disordered" evidence="1">
    <location>
        <begin position="22"/>
        <end position="67"/>
    </location>
</feature>